<keyword evidence="1" id="KW-0732">Signal</keyword>
<evidence type="ECO:0000259" key="2">
    <source>
        <dbReference type="Pfam" id="PF00550"/>
    </source>
</evidence>
<dbReference type="Gene3D" id="1.10.1200.10">
    <property type="entry name" value="ACP-like"/>
    <property type="match status" value="1"/>
</dbReference>
<dbReference type="RefSeq" id="WP_260193211.1">
    <property type="nucleotide sequence ID" value="NZ_JAFFZE010000015.1"/>
</dbReference>
<proteinExistence type="predicted"/>
<evidence type="ECO:0000256" key="1">
    <source>
        <dbReference type="SAM" id="SignalP"/>
    </source>
</evidence>
<gene>
    <name evidence="3" type="ORF">JT362_20965</name>
</gene>
<dbReference type="EMBL" id="JAFFZE010000015">
    <property type="protein sequence ID" value="MCT2585594.1"/>
    <property type="molecule type" value="Genomic_DNA"/>
</dbReference>
<evidence type="ECO:0000313" key="4">
    <source>
        <dbReference type="Proteomes" id="UP001156441"/>
    </source>
</evidence>
<dbReference type="InterPro" id="IPR009081">
    <property type="entry name" value="PP-bd_ACP"/>
</dbReference>
<feature type="signal peptide" evidence="1">
    <location>
        <begin position="1"/>
        <end position="30"/>
    </location>
</feature>
<dbReference type="SUPFAM" id="SSF47336">
    <property type="entry name" value="ACP-like"/>
    <property type="match status" value="1"/>
</dbReference>
<dbReference type="InterPro" id="IPR036736">
    <property type="entry name" value="ACP-like_sf"/>
</dbReference>
<comment type="caution">
    <text evidence="3">The sequence shown here is derived from an EMBL/GenBank/DDBJ whole genome shotgun (WGS) entry which is preliminary data.</text>
</comment>
<name>A0ABT2JE98_9PSEU</name>
<keyword evidence="4" id="KW-1185">Reference proteome</keyword>
<dbReference type="Proteomes" id="UP001156441">
    <property type="component" value="Unassembled WGS sequence"/>
</dbReference>
<protein>
    <recommendedName>
        <fullName evidence="2">Carrier domain-containing protein</fullName>
    </recommendedName>
</protein>
<organism evidence="3 4">
    <name type="scientific">Actinophytocola gossypii</name>
    <dbReference type="NCBI Taxonomy" id="2812003"/>
    <lineage>
        <taxon>Bacteria</taxon>
        <taxon>Bacillati</taxon>
        <taxon>Actinomycetota</taxon>
        <taxon>Actinomycetes</taxon>
        <taxon>Pseudonocardiales</taxon>
        <taxon>Pseudonocardiaceae</taxon>
    </lineage>
</organism>
<feature type="domain" description="Carrier" evidence="2">
    <location>
        <begin position="54"/>
        <end position="119"/>
    </location>
</feature>
<feature type="chain" id="PRO_5046349746" description="Carrier domain-containing protein" evidence="1">
    <location>
        <begin position="31"/>
        <end position="125"/>
    </location>
</feature>
<accession>A0ABT2JE98</accession>
<reference evidence="3 4" key="1">
    <citation type="submission" date="2021-02" db="EMBL/GenBank/DDBJ databases">
        <title>Actinophytocola xerophila sp. nov., isolated from soil of cotton cropping field.</title>
        <authorList>
            <person name="Huang R."/>
            <person name="Chen X."/>
            <person name="Ge X."/>
            <person name="Liu W."/>
        </authorList>
    </citation>
    <scope>NUCLEOTIDE SEQUENCE [LARGE SCALE GENOMIC DNA]</scope>
    <source>
        <strain evidence="3 4">S1-96</strain>
    </source>
</reference>
<sequence length="125" mass="13776">MSTWPYKVVSALIVAMAAVSMLAATGSASASSDHGVVLIAEQAQQDTPAQILRTVCSALMEVHDISGLECRPNAYFADDLGLDDLDQVRLIQHLESYYEMKIQYEIGELLTVGELVNYIYEHQPQ</sequence>
<evidence type="ECO:0000313" key="3">
    <source>
        <dbReference type="EMBL" id="MCT2585594.1"/>
    </source>
</evidence>
<dbReference type="Pfam" id="PF00550">
    <property type="entry name" value="PP-binding"/>
    <property type="match status" value="1"/>
</dbReference>